<gene>
    <name evidence="1" type="ORF">ACFQZM_31340</name>
</gene>
<comment type="caution">
    <text evidence="1">The sequence shown here is derived from an EMBL/GenBank/DDBJ whole genome shotgun (WGS) entry which is preliminary data.</text>
</comment>
<accession>A0ABW2XT76</accession>
<sequence length="41" mass="4597">MSHHQDELPLLMELYAVLLKLGLGVHLHRSLPGLLVANDRP</sequence>
<evidence type="ECO:0000313" key="2">
    <source>
        <dbReference type="Proteomes" id="UP001597063"/>
    </source>
</evidence>
<name>A0ABW2XT76_9ACTN</name>
<dbReference type="RefSeq" id="WP_278045395.1">
    <property type="nucleotide sequence ID" value="NZ_CAACUY010000100.1"/>
</dbReference>
<keyword evidence="2" id="KW-1185">Reference proteome</keyword>
<evidence type="ECO:0000313" key="1">
    <source>
        <dbReference type="EMBL" id="MFD0689022.1"/>
    </source>
</evidence>
<dbReference type="EMBL" id="JBHTGP010000015">
    <property type="protein sequence ID" value="MFD0689022.1"/>
    <property type="molecule type" value="Genomic_DNA"/>
</dbReference>
<reference evidence="2" key="1">
    <citation type="journal article" date="2019" name="Int. J. Syst. Evol. Microbiol.">
        <title>The Global Catalogue of Microorganisms (GCM) 10K type strain sequencing project: providing services to taxonomists for standard genome sequencing and annotation.</title>
        <authorList>
            <consortium name="The Broad Institute Genomics Platform"/>
            <consortium name="The Broad Institute Genome Sequencing Center for Infectious Disease"/>
            <person name="Wu L."/>
            <person name="Ma J."/>
        </authorList>
    </citation>
    <scope>NUCLEOTIDE SEQUENCE [LARGE SCALE GENOMIC DNA]</scope>
    <source>
        <strain evidence="2">JCM 9371</strain>
    </source>
</reference>
<organism evidence="1 2">
    <name type="scientific">Actinomadura fibrosa</name>
    <dbReference type="NCBI Taxonomy" id="111802"/>
    <lineage>
        <taxon>Bacteria</taxon>
        <taxon>Bacillati</taxon>
        <taxon>Actinomycetota</taxon>
        <taxon>Actinomycetes</taxon>
        <taxon>Streptosporangiales</taxon>
        <taxon>Thermomonosporaceae</taxon>
        <taxon>Actinomadura</taxon>
    </lineage>
</organism>
<protein>
    <submittedName>
        <fullName evidence="1">Uncharacterized protein</fullName>
    </submittedName>
</protein>
<dbReference type="Proteomes" id="UP001597063">
    <property type="component" value="Unassembled WGS sequence"/>
</dbReference>
<proteinExistence type="predicted"/>